<sequence length="336" mass="38759">MIGIILAGGEGKRLQPYTHSLPKPLVPIDGKPVMEYIIEQMKEADIREIYVTTCYLAEKIKDYFEDGSKWGVRITYLKESNPLGSAGHLFLRKDLFSETIVVISGDAFSSISLKKAVLYHQEKKAALTIITKQLPSSNQFGICEVTNEGRVASFVEKPDYVDIRSPHINTGMYIIEPGIFREYPLYGKLDFAKDVFPVLIEGKEKIYAYPTSEYWRDIGTVSQYKLAMKEINRIRSFPFRTLIKKDKYQRHFVSRVVTTCPDNKKHKVFQSIISETPKESLEWDNGIKVHHGKECWTLIKEYTSSSVIVYSQASHQNLAKEFAKYYKSKIERWQKV</sequence>
<organism evidence="2 3">
    <name type="scientific">Bacillus spongiae</name>
    <dbReference type="NCBI Taxonomy" id="2683610"/>
    <lineage>
        <taxon>Bacteria</taxon>
        <taxon>Bacillati</taxon>
        <taxon>Bacillota</taxon>
        <taxon>Bacilli</taxon>
        <taxon>Bacillales</taxon>
        <taxon>Bacillaceae</taxon>
        <taxon>Bacillus</taxon>
    </lineage>
</organism>
<gene>
    <name evidence="2" type="ORF">WAK64_02035</name>
</gene>
<dbReference type="InterPro" id="IPR029044">
    <property type="entry name" value="Nucleotide-diphossugar_trans"/>
</dbReference>
<dbReference type="CDD" id="cd04181">
    <property type="entry name" value="NTP_transferase"/>
    <property type="match status" value="1"/>
</dbReference>
<dbReference type="Gene3D" id="3.90.550.10">
    <property type="entry name" value="Spore Coat Polysaccharide Biosynthesis Protein SpsA, Chain A"/>
    <property type="match status" value="1"/>
</dbReference>
<feature type="domain" description="Nucleotidyl transferase" evidence="1">
    <location>
        <begin position="3"/>
        <end position="231"/>
    </location>
</feature>
<proteinExistence type="predicted"/>
<dbReference type="Proteomes" id="UP001312865">
    <property type="component" value="Unassembled WGS sequence"/>
</dbReference>
<dbReference type="SUPFAM" id="SSF53448">
    <property type="entry name" value="Nucleotide-diphospho-sugar transferases"/>
    <property type="match status" value="1"/>
</dbReference>
<dbReference type="InterPro" id="IPR050486">
    <property type="entry name" value="Mannose-1P_guanyltransferase"/>
</dbReference>
<comment type="caution">
    <text evidence="2">The sequence shown here is derived from an EMBL/GenBank/DDBJ whole genome shotgun (WGS) entry which is preliminary data.</text>
</comment>
<dbReference type="RefSeq" id="WP_336585249.1">
    <property type="nucleotide sequence ID" value="NZ_JBBAXC010000001.1"/>
</dbReference>
<evidence type="ECO:0000313" key="2">
    <source>
        <dbReference type="EMBL" id="MEI5905846.1"/>
    </source>
</evidence>
<accession>A0ABU8H9F6</accession>
<protein>
    <submittedName>
        <fullName evidence="2">Sugar phosphate nucleotidyltransferase</fullName>
    </submittedName>
</protein>
<evidence type="ECO:0000259" key="1">
    <source>
        <dbReference type="Pfam" id="PF00483"/>
    </source>
</evidence>
<reference evidence="2 3" key="1">
    <citation type="journal article" date="2018" name="J. Microbiol.">
        <title>Bacillus spongiae sp. nov., isolated from sponge of Jeju Island.</title>
        <authorList>
            <person name="Lee G.E."/>
            <person name="Im W.T."/>
            <person name="Park J.S."/>
        </authorList>
    </citation>
    <scope>NUCLEOTIDE SEQUENCE [LARGE SCALE GENOMIC DNA]</scope>
    <source>
        <strain evidence="2 3">135PIL107-10</strain>
    </source>
</reference>
<evidence type="ECO:0000313" key="3">
    <source>
        <dbReference type="Proteomes" id="UP001312865"/>
    </source>
</evidence>
<dbReference type="Pfam" id="PF00483">
    <property type="entry name" value="NTP_transferase"/>
    <property type="match status" value="1"/>
</dbReference>
<dbReference type="EMBL" id="JBBAXC010000001">
    <property type="protein sequence ID" value="MEI5905846.1"/>
    <property type="molecule type" value="Genomic_DNA"/>
</dbReference>
<dbReference type="InterPro" id="IPR005835">
    <property type="entry name" value="NTP_transferase_dom"/>
</dbReference>
<keyword evidence="3" id="KW-1185">Reference proteome</keyword>
<name>A0ABU8H9F6_9BACI</name>
<dbReference type="PANTHER" id="PTHR22572">
    <property type="entry name" value="SUGAR-1-PHOSPHATE GUANYL TRANSFERASE"/>
    <property type="match status" value="1"/>
</dbReference>